<comment type="subcellular location">
    <subcellularLocation>
        <location evidence="1">Membrane</location>
        <topology evidence="1">Multi-pass membrane protein</topology>
    </subcellularLocation>
</comment>
<feature type="transmembrane region" description="Helical" evidence="6">
    <location>
        <begin position="31"/>
        <end position="49"/>
    </location>
</feature>
<evidence type="ECO:0000313" key="7">
    <source>
        <dbReference type="EMBL" id="RUO33351.1"/>
    </source>
</evidence>
<name>A0A432WHZ9_9GAMM</name>
<comment type="similarity">
    <text evidence="2">Belongs to the autoinducer-2 exporter (AI-2E) (TC 2.A.86) family.</text>
</comment>
<dbReference type="Pfam" id="PF01594">
    <property type="entry name" value="AI-2E_transport"/>
    <property type="match status" value="1"/>
</dbReference>
<reference evidence="7 8" key="1">
    <citation type="journal article" date="2011" name="Front. Microbiol.">
        <title>Genomic signatures of strain selection and enhancement in Bacillus atrophaeus var. globigii, a historical biowarfare simulant.</title>
        <authorList>
            <person name="Gibbons H.S."/>
            <person name="Broomall S.M."/>
            <person name="McNew L.A."/>
            <person name="Daligault H."/>
            <person name="Chapman C."/>
            <person name="Bruce D."/>
            <person name="Karavis M."/>
            <person name="Krepps M."/>
            <person name="McGregor P.A."/>
            <person name="Hong C."/>
            <person name="Park K.H."/>
            <person name="Akmal A."/>
            <person name="Feldman A."/>
            <person name="Lin J.S."/>
            <person name="Chang W.E."/>
            <person name="Higgs B.W."/>
            <person name="Demirev P."/>
            <person name="Lindquist J."/>
            <person name="Liem A."/>
            <person name="Fochler E."/>
            <person name="Read T.D."/>
            <person name="Tapia R."/>
            <person name="Johnson S."/>
            <person name="Bishop-Lilly K.A."/>
            <person name="Detter C."/>
            <person name="Han C."/>
            <person name="Sozhamannan S."/>
            <person name="Rosenzweig C.N."/>
            <person name="Skowronski E.W."/>
        </authorList>
    </citation>
    <scope>NUCLEOTIDE SEQUENCE [LARGE SCALE GENOMIC DNA]</scope>
    <source>
        <strain evidence="7 8">Y4G10-17</strain>
    </source>
</reference>
<evidence type="ECO:0000256" key="4">
    <source>
        <dbReference type="ARBA" id="ARBA00022989"/>
    </source>
</evidence>
<organism evidence="7 8">
    <name type="scientific">Aliidiomarina soli</name>
    <dbReference type="NCBI Taxonomy" id="1928574"/>
    <lineage>
        <taxon>Bacteria</taxon>
        <taxon>Pseudomonadati</taxon>
        <taxon>Pseudomonadota</taxon>
        <taxon>Gammaproteobacteria</taxon>
        <taxon>Alteromonadales</taxon>
        <taxon>Idiomarinaceae</taxon>
        <taxon>Aliidiomarina</taxon>
    </lineage>
</organism>
<dbReference type="InterPro" id="IPR002549">
    <property type="entry name" value="AI-2E-like"/>
</dbReference>
<dbReference type="EMBL" id="PIPO01000003">
    <property type="protein sequence ID" value="RUO33351.1"/>
    <property type="molecule type" value="Genomic_DNA"/>
</dbReference>
<evidence type="ECO:0000256" key="5">
    <source>
        <dbReference type="ARBA" id="ARBA00023136"/>
    </source>
</evidence>
<dbReference type="RefSeq" id="WP_126799059.1">
    <property type="nucleotide sequence ID" value="NZ_PIPO01000003.1"/>
</dbReference>
<feature type="transmembrane region" description="Helical" evidence="6">
    <location>
        <begin position="273"/>
        <end position="295"/>
    </location>
</feature>
<evidence type="ECO:0000256" key="6">
    <source>
        <dbReference type="SAM" id="Phobius"/>
    </source>
</evidence>
<proteinExistence type="inferred from homology"/>
<comment type="caution">
    <text evidence="7">The sequence shown here is derived from an EMBL/GenBank/DDBJ whole genome shotgun (WGS) entry which is preliminary data.</text>
</comment>
<protein>
    <submittedName>
        <fullName evidence="7">AI-2E family transporter</fullName>
    </submittedName>
</protein>
<keyword evidence="4 6" id="KW-1133">Transmembrane helix</keyword>
<sequence length="349" mass="38704">MQRPLEKRFFLLLLGVVTGAFFLMLGPFWGAIFWAIALAVLFYPIYRWLCQKLKEKRSLAAVLTLSLAVLIVVVPLSLITFQIVSQANDIYQSFDQGDIDGEVIQQYIEENLPIVPELMNRHDLNASDLGQRLSDTLSSSSQYIAQEAFKLGRSTFHFLVSMAVMLYLTFFFFRDGEKITQAVRNAIPLGEGREDKLSDRFVKVTRATFKSTFIVAAVEGILGWAILAILGIPGALFLGVLIGILSLVPALGSFLVWGPIAAYLLFSGDIMQGVILLIFGAVIIGLVDNILRPLLVGRDIRLPDWLILLSILGGLSIFGIHGFIIGPILTALFVTLWNIFSNDFESDQD</sequence>
<dbReference type="PANTHER" id="PTHR21716">
    <property type="entry name" value="TRANSMEMBRANE PROTEIN"/>
    <property type="match status" value="1"/>
</dbReference>
<dbReference type="AlphaFoldDB" id="A0A432WHZ9"/>
<feature type="transmembrane region" description="Helical" evidence="6">
    <location>
        <begin position="213"/>
        <end position="232"/>
    </location>
</feature>
<feature type="transmembrane region" description="Helical" evidence="6">
    <location>
        <begin position="61"/>
        <end position="84"/>
    </location>
</feature>
<keyword evidence="5 6" id="KW-0472">Membrane</keyword>
<dbReference type="PANTHER" id="PTHR21716:SF4">
    <property type="entry name" value="TRANSMEMBRANE PROTEIN 245"/>
    <property type="match status" value="1"/>
</dbReference>
<feature type="transmembrane region" description="Helical" evidence="6">
    <location>
        <begin position="307"/>
        <end position="340"/>
    </location>
</feature>
<accession>A0A432WHZ9</accession>
<evidence type="ECO:0000256" key="3">
    <source>
        <dbReference type="ARBA" id="ARBA00022692"/>
    </source>
</evidence>
<evidence type="ECO:0000256" key="1">
    <source>
        <dbReference type="ARBA" id="ARBA00004141"/>
    </source>
</evidence>
<evidence type="ECO:0000256" key="2">
    <source>
        <dbReference type="ARBA" id="ARBA00009773"/>
    </source>
</evidence>
<dbReference type="Proteomes" id="UP000287823">
    <property type="component" value="Unassembled WGS sequence"/>
</dbReference>
<dbReference type="GO" id="GO:0016020">
    <property type="term" value="C:membrane"/>
    <property type="evidence" value="ECO:0007669"/>
    <property type="project" value="UniProtKB-SubCell"/>
</dbReference>
<feature type="transmembrane region" description="Helical" evidence="6">
    <location>
        <begin position="156"/>
        <end position="173"/>
    </location>
</feature>
<evidence type="ECO:0000313" key="8">
    <source>
        <dbReference type="Proteomes" id="UP000287823"/>
    </source>
</evidence>
<keyword evidence="8" id="KW-1185">Reference proteome</keyword>
<feature type="transmembrane region" description="Helical" evidence="6">
    <location>
        <begin position="9"/>
        <end position="25"/>
    </location>
</feature>
<feature type="transmembrane region" description="Helical" evidence="6">
    <location>
        <begin position="238"/>
        <end position="266"/>
    </location>
</feature>
<gene>
    <name evidence="7" type="ORF">CWE14_09065</name>
</gene>
<keyword evidence="3 6" id="KW-0812">Transmembrane</keyword>